<evidence type="ECO:0000313" key="3">
    <source>
        <dbReference type="Proteomes" id="UP001501057"/>
    </source>
</evidence>
<accession>A0ABP4W7Y6</accession>
<keyword evidence="1" id="KW-0732">Signal</keyword>
<dbReference type="PROSITE" id="PS51257">
    <property type="entry name" value="PROKAR_LIPOPROTEIN"/>
    <property type="match status" value="1"/>
</dbReference>
<dbReference type="RefSeq" id="WP_344203226.1">
    <property type="nucleotide sequence ID" value="NZ_BAAAME010000005.1"/>
</dbReference>
<feature type="signal peptide" evidence="1">
    <location>
        <begin position="1"/>
        <end position="23"/>
    </location>
</feature>
<evidence type="ECO:0008006" key="4">
    <source>
        <dbReference type="Google" id="ProtNLM"/>
    </source>
</evidence>
<comment type="caution">
    <text evidence="2">The sequence shown here is derived from an EMBL/GenBank/DDBJ whole genome shotgun (WGS) entry which is preliminary data.</text>
</comment>
<protein>
    <recommendedName>
        <fullName evidence="4">Septum formation-related domain-containing protein</fullName>
    </recommendedName>
</protein>
<feature type="chain" id="PRO_5045548660" description="Septum formation-related domain-containing protein" evidence="1">
    <location>
        <begin position="24"/>
        <end position="347"/>
    </location>
</feature>
<dbReference type="EMBL" id="BAAAME010000005">
    <property type="protein sequence ID" value="GAA1748758.1"/>
    <property type="molecule type" value="Genomic_DNA"/>
</dbReference>
<keyword evidence="3" id="KW-1185">Reference proteome</keyword>
<sequence>MRLPVRRLLIVTVTATLALSVSACQSDPDVPEPKPTPTGVASALVPGACIAAAGEPNVLGDTPVTEDAIVDCAEPHVYEVLAAQDIPGRYIASTEATEDDLARLQAALDGARTEPVQTTFASFARAYCDISLQRSLGLDGGTELAGADIASLQVVPVTHTSTPFAVLPAEGWTDQPSLLCVNRFVEDSSTPSEAPVTPVTGFMTTSLLSPEVPLTQRLCFSFDAAGLPADTSCDAVHDAEYTVTFDATQLLDPDQLAAASADPSAAFPDDVQELLDQACNDALGIVIGDGYDEAVVGRALRGDEGWGTGGLSNAVTCFATPEDPAQALASGSVFGLGDAPVELVARG</sequence>
<reference evidence="3" key="1">
    <citation type="journal article" date="2019" name="Int. J. Syst. Evol. Microbiol.">
        <title>The Global Catalogue of Microorganisms (GCM) 10K type strain sequencing project: providing services to taxonomists for standard genome sequencing and annotation.</title>
        <authorList>
            <consortium name="The Broad Institute Genomics Platform"/>
            <consortium name="The Broad Institute Genome Sequencing Center for Infectious Disease"/>
            <person name="Wu L."/>
            <person name="Ma J."/>
        </authorList>
    </citation>
    <scope>NUCLEOTIDE SEQUENCE [LARGE SCALE GENOMIC DNA]</scope>
    <source>
        <strain evidence="3">JCM 13518</strain>
    </source>
</reference>
<gene>
    <name evidence="2" type="ORF">GCM10009710_31000</name>
</gene>
<evidence type="ECO:0000313" key="2">
    <source>
        <dbReference type="EMBL" id="GAA1748758.1"/>
    </source>
</evidence>
<evidence type="ECO:0000256" key="1">
    <source>
        <dbReference type="SAM" id="SignalP"/>
    </source>
</evidence>
<dbReference type="Proteomes" id="UP001501057">
    <property type="component" value="Unassembled WGS sequence"/>
</dbReference>
<proteinExistence type="predicted"/>
<name>A0ABP4W7Y6_9ACTN</name>
<organism evidence="2 3">
    <name type="scientific">Aeromicrobium alkaliterrae</name>
    <dbReference type="NCBI Taxonomy" id="302168"/>
    <lineage>
        <taxon>Bacteria</taxon>
        <taxon>Bacillati</taxon>
        <taxon>Actinomycetota</taxon>
        <taxon>Actinomycetes</taxon>
        <taxon>Propionibacteriales</taxon>
        <taxon>Nocardioidaceae</taxon>
        <taxon>Aeromicrobium</taxon>
    </lineage>
</organism>